<proteinExistence type="predicted"/>
<feature type="compositionally biased region" description="Gly residues" evidence="1">
    <location>
        <begin position="93"/>
        <end position="129"/>
    </location>
</feature>
<dbReference type="AlphaFoldDB" id="A0A4R6ZXU6"/>
<protein>
    <submittedName>
        <fullName evidence="2">Uncharacterized protein</fullName>
    </submittedName>
</protein>
<feature type="compositionally biased region" description="Basic and acidic residues" evidence="1">
    <location>
        <begin position="80"/>
        <end position="89"/>
    </location>
</feature>
<reference evidence="2 3" key="1">
    <citation type="submission" date="2019-03" db="EMBL/GenBank/DDBJ databases">
        <title>Genomic Encyclopedia of Type Strains, Phase III (KMG-III): the genomes of soil and plant-associated and newly described type strains.</title>
        <authorList>
            <person name="Whitman W."/>
        </authorList>
    </citation>
    <scope>NUCLEOTIDE SEQUENCE [LARGE SCALE GENOMIC DNA]</scope>
    <source>
        <strain evidence="2 3">CECT 5797</strain>
    </source>
</reference>
<organism evidence="2 3">
    <name type="scientific">Halomonas ventosae</name>
    <dbReference type="NCBI Taxonomy" id="229007"/>
    <lineage>
        <taxon>Bacteria</taxon>
        <taxon>Pseudomonadati</taxon>
        <taxon>Pseudomonadota</taxon>
        <taxon>Gammaproteobacteria</taxon>
        <taxon>Oceanospirillales</taxon>
        <taxon>Halomonadaceae</taxon>
        <taxon>Halomonas</taxon>
    </lineage>
</organism>
<evidence type="ECO:0000313" key="3">
    <source>
        <dbReference type="Proteomes" id="UP000295212"/>
    </source>
</evidence>
<evidence type="ECO:0000256" key="1">
    <source>
        <dbReference type="SAM" id="MobiDB-lite"/>
    </source>
</evidence>
<dbReference type="Proteomes" id="UP000295212">
    <property type="component" value="Unassembled WGS sequence"/>
</dbReference>
<dbReference type="RefSeq" id="WP_133634136.1">
    <property type="nucleotide sequence ID" value="NZ_SNZJ01000001.1"/>
</dbReference>
<accession>A0A4R6ZXU6</accession>
<feature type="compositionally biased region" description="Gly residues" evidence="1">
    <location>
        <begin position="65"/>
        <end position="77"/>
    </location>
</feature>
<feature type="region of interest" description="Disordered" evidence="1">
    <location>
        <begin position="49"/>
        <end position="130"/>
    </location>
</feature>
<name>A0A4R6ZXU6_9GAMM</name>
<gene>
    <name evidence="2" type="ORF">DFP85_101242</name>
</gene>
<evidence type="ECO:0000313" key="2">
    <source>
        <dbReference type="EMBL" id="TDR57422.1"/>
    </source>
</evidence>
<comment type="caution">
    <text evidence="2">The sequence shown here is derived from an EMBL/GenBank/DDBJ whole genome shotgun (WGS) entry which is preliminary data.</text>
</comment>
<dbReference type="OrthoDB" id="1122998at2"/>
<dbReference type="EMBL" id="SNZJ01000001">
    <property type="protein sequence ID" value="TDR57422.1"/>
    <property type="molecule type" value="Genomic_DNA"/>
</dbReference>
<sequence>MTTLRKTPSLTRLATLTGAAVLPLVGAAMLGSAVVPEAGFFIQSAEAQQGQGHGGGRDDLLNVGKGKGNGFGAGGQGRSLESDIFRDDAAGGPPEGKGQGQGGSGSDRGGQPEGAGSGGGPDSGKGGDYGDIVIILRDDDGTPILDENGNIQPCLDAACETYTQLVEVEEGDYEMPEGVIAVEFGRLNVARSPDSVVEHSLAELLSKLDGQTITADTLDEMTDDSGRLLVTNDDGTISTIDSPLENFALYVALIEAAGSDPDAESYELTITTNPMGDDPAETFTMTVDADVVLTLAASAFSAASDKYGDLTVDEIMNITSFVDLDDELSALVDSDSYSYSRKDLYGDITVTVLKEVVIDGTTYYQPTEVALLDEVVFNTVPTIEDDANGIDVFTQQADDAVQVLEYIHDYGIDAE</sequence>